<dbReference type="InterPro" id="IPR055188">
    <property type="entry name" value="Choice_anch_I"/>
</dbReference>
<evidence type="ECO:0000259" key="3">
    <source>
        <dbReference type="Pfam" id="PF22494"/>
    </source>
</evidence>
<dbReference type="AlphaFoldDB" id="A0A177MYG6"/>
<keyword evidence="1" id="KW-1133">Transmembrane helix</keyword>
<dbReference type="InterPro" id="IPR052956">
    <property type="entry name" value="Mesenchyme-surface_protein"/>
</dbReference>
<feature type="domain" description="Choice-of-anchor I" evidence="3">
    <location>
        <begin position="44"/>
        <end position="508"/>
    </location>
</feature>
<comment type="caution">
    <text evidence="4">The sequence shown here is derived from an EMBL/GenBank/DDBJ whole genome shotgun (WGS) entry which is preliminary data.</text>
</comment>
<dbReference type="EMBL" id="LUUI01000162">
    <property type="protein sequence ID" value="OAI09949.1"/>
    <property type="molecule type" value="Genomic_DNA"/>
</dbReference>
<keyword evidence="1" id="KW-0812">Transmembrane</keyword>
<dbReference type="SUPFAM" id="SSF51004">
    <property type="entry name" value="C-terminal (heme d1) domain of cytochrome cd1-nitrite reductase"/>
    <property type="match status" value="1"/>
</dbReference>
<gene>
    <name evidence="4" type="ORF">A1359_17910</name>
</gene>
<dbReference type="PANTHER" id="PTHR46928:SF1">
    <property type="entry name" value="MESENCHYME-SPECIFIC CELL SURFACE GLYCOPROTEIN"/>
    <property type="match status" value="1"/>
</dbReference>
<organism evidence="4 5">
    <name type="scientific">Methylomonas lenta</name>
    <dbReference type="NCBI Taxonomy" id="980561"/>
    <lineage>
        <taxon>Bacteria</taxon>
        <taxon>Pseudomonadati</taxon>
        <taxon>Pseudomonadota</taxon>
        <taxon>Gammaproteobacteria</taxon>
        <taxon>Methylococcales</taxon>
        <taxon>Methylococcaceae</taxon>
        <taxon>Methylomonas</taxon>
    </lineage>
</organism>
<evidence type="ECO:0000313" key="4">
    <source>
        <dbReference type="EMBL" id="OAI09949.1"/>
    </source>
</evidence>
<proteinExistence type="predicted"/>
<keyword evidence="1" id="KW-0472">Membrane</keyword>
<feature type="transmembrane region" description="Helical" evidence="1">
    <location>
        <begin position="506"/>
        <end position="531"/>
    </location>
</feature>
<dbReference type="PANTHER" id="PTHR46928">
    <property type="entry name" value="MESENCHYME-SPECIFIC CELL SURFACE GLYCOPROTEIN"/>
    <property type="match status" value="1"/>
</dbReference>
<feature type="chain" id="PRO_5008068595" description="Choice-of-anchor I domain-containing protein" evidence="2">
    <location>
        <begin position="22"/>
        <end position="536"/>
    </location>
</feature>
<sequence length="536" mass="55856">MKRTHIAAAIAAALVSGSANAASAFNWNLEWTFNHTAANGSNAMGSEIVSYDALNNRIWVVGTDANEANLGLGGIDILDMGGNLLQSFDTSSLGGINSVAVKNGQAAVAITAPTKTDPGLVRFYDAGNYSVLQDVTVGANPDAVTFTPNGNKLLVANEGEPSSYLVGPSGDPVGSVSIIDTNTYAVQTASFDAFNSQAAALKTAGVRLTGPNASVAQDLEPEYIAVSADGTKAMATLQEANSVAIIDIASATVTDIKALGFKDHSLPGNGFDASDRDGAGNAALPGNIQNWNVMGMYMPDGIASFNKNGDQYYITANEGDSRDDWPGGEEEVRVGNAVIDAVLNDAMSLAHGSDWQTNNDKLSRLTVSTSGDLDGDGDLDEIHLFGGRSFSILDAAGNQVFDSGDQLEQIISTLYPALLDDGRSDNKGPEPETAVVGNVNGRDILFLGLERSNAVMTWDLTDLNDIKFLDTIFTGGNVGPEGLSFFSNAEGSFLAVANEVSETTSLYRVAAVPVPGAVWLFGSALFGLLGVSRRKA</sequence>
<dbReference type="Proteomes" id="UP000078476">
    <property type="component" value="Unassembled WGS sequence"/>
</dbReference>
<evidence type="ECO:0000256" key="2">
    <source>
        <dbReference type="SAM" id="SignalP"/>
    </source>
</evidence>
<feature type="signal peptide" evidence="2">
    <location>
        <begin position="1"/>
        <end position="21"/>
    </location>
</feature>
<evidence type="ECO:0000313" key="5">
    <source>
        <dbReference type="Proteomes" id="UP000078476"/>
    </source>
</evidence>
<keyword evidence="5" id="KW-1185">Reference proteome</keyword>
<dbReference type="Pfam" id="PF22494">
    <property type="entry name" value="choice_anch_I"/>
    <property type="match status" value="1"/>
</dbReference>
<name>A0A177MYG6_9GAMM</name>
<accession>A0A177MYG6</accession>
<evidence type="ECO:0000256" key="1">
    <source>
        <dbReference type="SAM" id="Phobius"/>
    </source>
</evidence>
<dbReference type="InterPro" id="IPR015943">
    <property type="entry name" value="WD40/YVTN_repeat-like_dom_sf"/>
</dbReference>
<dbReference type="Gene3D" id="2.130.10.10">
    <property type="entry name" value="YVTN repeat-like/Quinoprotein amine dehydrogenase"/>
    <property type="match status" value="1"/>
</dbReference>
<dbReference type="NCBIfam" id="NF038117">
    <property type="entry name" value="choice_anch_I"/>
    <property type="match status" value="1"/>
</dbReference>
<dbReference type="STRING" id="980561.A1359_17910"/>
<dbReference type="InterPro" id="IPR011048">
    <property type="entry name" value="Haem_d1_sf"/>
</dbReference>
<dbReference type="OrthoDB" id="9803927at2"/>
<keyword evidence="2" id="KW-0732">Signal</keyword>
<protein>
    <recommendedName>
        <fullName evidence="3">Choice-of-anchor I domain-containing protein</fullName>
    </recommendedName>
</protein>
<reference evidence="4 5" key="1">
    <citation type="submission" date="2016-03" db="EMBL/GenBank/DDBJ databases">
        <authorList>
            <person name="Ploux O."/>
        </authorList>
    </citation>
    <scope>NUCLEOTIDE SEQUENCE [LARGE SCALE GENOMIC DNA]</scope>
    <source>
        <strain evidence="4 5">R-45370</strain>
    </source>
</reference>
<dbReference type="RefSeq" id="WP_066987949.1">
    <property type="nucleotide sequence ID" value="NZ_LUUI01000162.1"/>
</dbReference>